<keyword evidence="3" id="KW-1185">Reference proteome</keyword>
<dbReference type="Proteomes" id="UP000010824">
    <property type="component" value="Chromosome"/>
</dbReference>
<organism evidence="2 3">
    <name type="scientific">Methanoregula formicica (strain DSM 22288 / NBRC 105244 / SMSP)</name>
    <dbReference type="NCBI Taxonomy" id="593750"/>
    <lineage>
        <taxon>Archaea</taxon>
        <taxon>Methanobacteriati</taxon>
        <taxon>Methanobacteriota</taxon>
        <taxon>Stenosarchaea group</taxon>
        <taxon>Methanomicrobia</taxon>
        <taxon>Methanomicrobiales</taxon>
        <taxon>Methanoregulaceae</taxon>
        <taxon>Methanoregula</taxon>
    </lineage>
</organism>
<dbReference type="STRING" id="593750.Metfor_1067"/>
<evidence type="ECO:0000256" key="1">
    <source>
        <dbReference type="SAM" id="MobiDB-lite"/>
    </source>
</evidence>
<name>L0HEA9_METFS</name>
<dbReference type="AlphaFoldDB" id="L0HEA9"/>
<evidence type="ECO:0000313" key="2">
    <source>
        <dbReference type="EMBL" id="AGB02116.1"/>
    </source>
</evidence>
<dbReference type="HOGENOM" id="CLU_1212606_0_0_2"/>
<evidence type="ECO:0000313" key="3">
    <source>
        <dbReference type="Proteomes" id="UP000010824"/>
    </source>
</evidence>
<sequence length="228" mass="24640">MQLPRGTFREIRKKVVLQDLLAEFEDTRFTGTCGIVAGPATGSFVFRNGACILAKFHGQAGDAAIWEMQQSARDAVDVIISTLDETQVRLALEFNPSCIVLTEPAPDTGRSQSARGTAPARTIPPVRSAAPTAPASSRSGGRVLITRGVPVPKQDSGHTQDAPRVAAHLPPKTPETRISIADTTAEHEDLESEIDALDSMDLDLVTSRIRSECKTLVKHLDLDHLLER</sequence>
<protein>
    <submittedName>
        <fullName evidence="2">Uncharacterized protein</fullName>
    </submittedName>
</protein>
<proteinExistence type="predicted"/>
<dbReference type="KEGG" id="mfo:Metfor_1067"/>
<dbReference type="EMBL" id="CP003167">
    <property type="protein sequence ID" value="AGB02116.1"/>
    <property type="molecule type" value="Genomic_DNA"/>
</dbReference>
<feature type="compositionally biased region" description="Low complexity" evidence="1">
    <location>
        <begin position="124"/>
        <end position="139"/>
    </location>
</feature>
<dbReference type="OrthoDB" id="107259at2157"/>
<dbReference type="RefSeq" id="WP_015285080.1">
    <property type="nucleotide sequence ID" value="NC_019943.1"/>
</dbReference>
<dbReference type="InParanoid" id="L0HEA9"/>
<dbReference type="GeneID" id="14310380"/>
<gene>
    <name evidence="2" type="ordered locus">Metfor_1067</name>
</gene>
<feature type="region of interest" description="Disordered" evidence="1">
    <location>
        <begin position="103"/>
        <end position="172"/>
    </location>
</feature>
<accession>L0HEA9</accession>
<reference evidence="3" key="1">
    <citation type="submission" date="2011-12" db="EMBL/GenBank/DDBJ databases">
        <title>Complete sequence of Methanoregula formicicum SMSP.</title>
        <authorList>
            <person name="Lucas S."/>
            <person name="Han J."/>
            <person name="Lapidus A."/>
            <person name="Cheng J.-F."/>
            <person name="Goodwin L."/>
            <person name="Pitluck S."/>
            <person name="Peters L."/>
            <person name="Ovchinnikova G."/>
            <person name="Teshima H."/>
            <person name="Detter J.C."/>
            <person name="Han C."/>
            <person name="Tapia R."/>
            <person name="Land M."/>
            <person name="Hauser L."/>
            <person name="Kyrpides N."/>
            <person name="Ivanova N."/>
            <person name="Pagani I."/>
            <person name="Imachi H."/>
            <person name="Tamaki H."/>
            <person name="Sekiguchi Y."/>
            <person name="Kamagata Y."/>
            <person name="Cadillo-Quiroz H."/>
            <person name="Zinder S."/>
            <person name="Liu W.-T."/>
            <person name="Woyke T."/>
        </authorList>
    </citation>
    <scope>NUCLEOTIDE SEQUENCE [LARGE SCALE GENOMIC DNA]</scope>
    <source>
        <strain evidence="3">DSM 22288 / NBRC 105244 / SMSP</strain>
    </source>
</reference>
<dbReference type="eggNOG" id="arCOG09603">
    <property type="taxonomic scope" value="Archaea"/>
</dbReference>
<reference evidence="2 3" key="2">
    <citation type="journal article" date="2014" name="Genome Announc.">
        <title>Complete Genome Sequence of Methanoregula formicica SMSPT, a Mesophilic Hydrogenotrophic Methanogen Isolated from a Methanogenic Upflow Anaerobic Sludge Blanket Reactor.</title>
        <authorList>
            <person name="Yamamoto K."/>
            <person name="Tamaki H."/>
            <person name="Cadillo-Quiroz H."/>
            <person name="Imachi H."/>
            <person name="Kyrpides N."/>
            <person name="Woyke T."/>
            <person name="Goodwin L."/>
            <person name="Zinder S.H."/>
            <person name="Kamagata Y."/>
            <person name="Liu W.T."/>
        </authorList>
    </citation>
    <scope>NUCLEOTIDE SEQUENCE [LARGE SCALE GENOMIC DNA]</scope>
    <source>
        <strain evidence="3">DSM 22288 / NBRC 105244 / SMSP</strain>
    </source>
</reference>